<evidence type="ECO:0000313" key="6">
    <source>
        <dbReference type="Proteomes" id="UP000184139"/>
    </source>
</evidence>
<dbReference type="EMBL" id="FQXS01000006">
    <property type="protein sequence ID" value="SHH67831.1"/>
    <property type="molecule type" value="Genomic_DNA"/>
</dbReference>
<dbReference type="GO" id="GO:0004850">
    <property type="term" value="F:uridine phosphorylase activity"/>
    <property type="evidence" value="ECO:0007669"/>
    <property type="project" value="UniProtKB-EC"/>
</dbReference>
<dbReference type="PANTHER" id="PTHR43691:SF11">
    <property type="entry name" value="FI09636P-RELATED"/>
    <property type="match status" value="1"/>
</dbReference>
<dbReference type="GO" id="GO:0006152">
    <property type="term" value="P:purine nucleoside catabolic process"/>
    <property type="evidence" value="ECO:0007669"/>
    <property type="project" value="TreeGrafter"/>
</dbReference>
<dbReference type="SUPFAM" id="SSF53167">
    <property type="entry name" value="Purine and uridine phosphorylases"/>
    <property type="match status" value="1"/>
</dbReference>
<comment type="catalytic activity">
    <reaction evidence="3">
        <text>uridine + phosphate = alpha-D-ribose 1-phosphate + uracil</text>
        <dbReference type="Rhea" id="RHEA:24388"/>
        <dbReference type="ChEBI" id="CHEBI:16704"/>
        <dbReference type="ChEBI" id="CHEBI:17568"/>
        <dbReference type="ChEBI" id="CHEBI:43474"/>
        <dbReference type="ChEBI" id="CHEBI:57720"/>
        <dbReference type="EC" id="2.4.2.3"/>
    </reaction>
</comment>
<dbReference type="AlphaFoldDB" id="A0A1M5UXU0"/>
<evidence type="ECO:0000256" key="3">
    <source>
        <dbReference type="ARBA" id="ARBA00048447"/>
    </source>
</evidence>
<dbReference type="Proteomes" id="UP000184139">
    <property type="component" value="Unassembled WGS sequence"/>
</dbReference>
<dbReference type="STRING" id="1121409.SAMN02745124_01395"/>
<evidence type="ECO:0000313" key="5">
    <source>
        <dbReference type="EMBL" id="SHH67831.1"/>
    </source>
</evidence>
<sequence length="244" mass="26694">MTDNDHDIIIRPRRGRKEKALPERALLVVNHAEAGLAMTVARRIGAAHRHLAHADLMVDRHDRFCLAGPALGAPAAVLLMEKLVALGVRRLVLLSCCGSLDPSLRIGDILLAERAVVGDGVSRWYGTADQISANPETLAASEQTLSVHGMFSRRGVLWSTDAPYRERRSELMLLREQFGVAGVDMECSALYTLAAYRSVALAALFIVSDELWTARWRPGFGTDAFRRQSRLVLDTLLGDGLAAV</sequence>
<evidence type="ECO:0000259" key="4">
    <source>
        <dbReference type="Pfam" id="PF01048"/>
    </source>
</evidence>
<reference evidence="5 6" key="1">
    <citation type="submission" date="2016-11" db="EMBL/GenBank/DDBJ databases">
        <authorList>
            <person name="Jaros S."/>
            <person name="Januszkiewicz K."/>
            <person name="Wedrychowicz H."/>
        </authorList>
    </citation>
    <scope>NUCLEOTIDE SEQUENCE [LARGE SCALE GENOMIC DNA]</scope>
    <source>
        <strain evidence="5 6">DSM 9705</strain>
    </source>
</reference>
<dbReference type="GO" id="GO:0005829">
    <property type="term" value="C:cytosol"/>
    <property type="evidence" value="ECO:0007669"/>
    <property type="project" value="TreeGrafter"/>
</dbReference>
<dbReference type="InterPro" id="IPR000845">
    <property type="entry name" value="Nucleoside_phosphorylase_d"/>
</dbReference>
<dbReference type="Pfam" id="PF01048">
    <property type="entry name" value="PNP_UDP_1"/>
    <property type="match status" value="1"/>
</dbReference>
<proteinExistence type="predicted"/>
<dbReference type="InterPro" id="IPR035994">
    <property type="entry name" value="Nucleoside_phosphorylase_sf"/>
</dbReference>
<dbReference type="EC" id="2.4.2.3" evidence="1"/>
<evidence type="ECO:0000256" key="1">
    <source>
        <dbReference type="ARBA" id="ARBA00011888"/>
    </source>
</evidence>
<feature type="domain" description="Nucleoside phosphorylase" evidence="4">
    <location>
        <begin position="66"/>
        <end position="211"/>
    </location>
</feature>
<keyword evidence="6" id="KW-1185">Reference proteome</keyword>
<dbReference type="Gene3D" id="3.40.50.1580">
    <property type="entry name" value="Nucleoside phosphorylase domain"/>
    <property type="match status" value="1"/>
</dbReference>
<gene>
    <name evidence="5" type="ORF">SAMN02745124_01395</name>
</gene>
<dbReference type="GO" id="GO:0004731">
    <property type="term" value="F:purine-nucleoside phosphorylase activity"/>
    <property type="evidence" value="ECO:0007669"/>
    <property type="project" value="TreeGrafter"/>
</dbReference>
<dbReference type="OrthoDB" id="7945729at2"/>
<accession>A0A1M5UXU0</accession>
<organism evidence="5 6">
    <name type="scientific">Desulfofustis glycolicus DSM 9705</name>
    <dbReference type="NCBI Taxonomy" id="1121409"/>
    <lineage>
        <taxon>Bacteria</taxon>
        <taxon>Pseudomonadati</taxon>
        <taxon>Thermodesulfobacteriota</taxon>
        <taxon>Desulfobulbia</taxon>
        <taxon>Desulfobulbales</taxon>
        <taxon>Desulfocapsaceae</taxon>
        <taxon>Desulfofustis</taxon>
    </lineage>
</organism>
<evidence type="ECO:0000256" key="2">
    <source>
        <dbReference type="ARBA" id="ARBA00021980"/>
    </source>
</evidence>
<protein>
    <recommendedName>
        <fullName evidence="2">Uridine phosphorylase</fullName>
        <ecNumber evidence="1">2.4.2.3</ecNumber>
    </recommendedName>
</protein>
<name>A0A1M5UXU0_9BACT</name>
<dbReference type="RefSeq" id="WP_073374628.1">
    <property type="nucleotide sequence ID" value="NZ_FQXS01000006.1"/>
</dbReference>
<dbReference type="PANTHER" id="PTHR43691">
    <property type="entry name" value="URIDINE PHOSPHORYLASE"/>
    <property type="match status" value="1"/>
</dbReference>